<keyword evidence="5" id="KW-0406">Ion transport</keyword>
<dbReference type="GO" id="GO:0005254">
    <property type="term" value="F:chloride channel activity"/>
    <property type="evidence" value="ECO:0007669"/>
    <property type="project" value="UniProtKB-KW"/>
</dbReference>
<proteinExistence type="predicted"/>
<evidence type="ECO:0000256" key="4">
    <source>
        <dbReference type="ARBA" id="ARBA00022989"/>
    </source>
</evidence>
<keyword evidence="10" id="KW-0129">CBS domain</keyword>
<feature type="domain" description="CBS" evidence="12">
    <location>
        <begin position="549"/>
        <end position="608"/>
    </location>
</feature>
<evidence type="ECO:0000256" key="10">
    <source>
        <dbReference type="PROSITE-ProRule" id="PRU00703"/>
    </source>
</evidence>
<dbReference type="PROSITE" id="PS51371">
    <property type="entry name" value="CBS"/>
    <property type="match status" value="1"/>
</dbReference>
<keyword evidence="6 11" id="KW-0472">Membrane</keyword>
<dbReference type="SUPFAM" id="SSF81340">
    <property type="entry name" value="Clc chloride channel"/>
    <property type="match status" value="1"/>
</dbReference>
<evidence type="ECO:0000256" key="8">
    <source>
        <dbReference type="ARBA" id="ARBA00023214"/>
    </source>
</evidence>
<gene>
    <name evidence="13" type="ORF">CCS01_28385</name>
</gene>
<organism evidence="13 14">
    <name type="scientific">Rhodopila globiformis</name>
    <name type="common">Rhodopseudomonas globiformis</name>
    <dbReference type="NCBI Taxonomy" id="1071"/>
    <lineage>
        <taxon>Bacteria</taxon>
        <taxon>Pseudomonadati</taxon>
        <taxon>Pseudomonadota</taxon>
        <taxon>Alphaproteobacteria</taxon>
        <taxon>Acetobacterales</taxon>
        <taxon>Acetobacteraceae</taxon>
        <taxon>Rhodopila</taxon>
    </lineage>
</organism>
<keyword evidence="3 11" id="KW-0812">Transmembrane</keyword>
<feature type="transmembrane region" description="Helical" evidence="11">
    <location>
        <begin position="435"/>
        <end position="452"/>
    </location>
</feature>
<keyword evidence="4 11" id="KW-1133">Transmembrane helix</keyword>
<dbReference type="CDD" id="cd00400">
    <property type="entry name" value="Voltage_gated_ClC"/>
    <property type="match status" value="1"/>
</dbReference>
<dbReference type="PANTHER" id="PTHR43427:SF6">
    <property type="entry name" value="CHLORIDE CHANNEL PROTEIN CLC-E"/>
    <property type="match status" value="1"/>
</dbReference>
<feature type="transmembrane region" description="Helical" evidence="11">
    <location>
        <begin position="269"/>
        <end position="293"/>
    </location>
</feature>
<keyword evidence="2" id="KW-0813">Transport</keyword>
<dbReference type="InterPro" id="IPR014743">
    <property type="entry name" value="Cl-channel_core"/>
</dbReference>
<keyword evidence="9" id="KW-0407">Ion channel</keyword>
<dbReference type="PANTHER" id="PTHR43427">
    <property type="entry name" value="CHLORIDE CHANNEL PROTEIN CLC-E"/>
    <property type="match status" value="1"/>
</dbReference>
<evidence type="ECO:0000256" key="9">
    <source>
        <dbReference type="ARBA" id="ARBA00023303"/>
    </source>
</evidence>
<dbReference type="Gene3D" id="1.10.3080.10">
    <property type="entry name" value="Clc chloride channel"/>
    <property type="match status" value="1"/>
</dbReference>
<comment type="subcellular location">
    <subcellularLocation>
        <location evidence="1">Membrane</location>
        <topology evidence="1">Multi-pass membrane protein</topology>
    </subcellularLocation>
</comment>
<keyword evidence="7" id="KW-0869">Chloride channel</keyword>
<dbReference type="InterPro" id="IPR001807">
    <property type="entry name" value="ClC"/>
</dbReference>
<protein>
    <submittedName>
        <fullName evidence="13">Chloride channel protein</fullName>
    </submittedName>
</protein>
<dbReference type="SUPFAM" id="SSF54631">
    <property type="entry name" value="CBS-domain pair"/>
    <property type="match status" value="1"/>
</dbReference>
<feature type="transmembrane region" description="Helical" evidence="11">
    <location>
        <begin position="104"/>
        <end position="124"/>
    </location>
</feature>
<dbReference type="Pfam" id="PF00571">
    <property type="entry name" value="CBS"/>
    <property type="match status" value="1"/>
</dbReference>
<evidence type="ECO:0000313" key="13">
    <source>
        <dbReference type="EMBL" id="PPQ27058.1"/>
    </source>
</evidence>
<evidence type="ECO:0000256" key="2">
    <source>
        <dbReference type="ARBA" id="ARBA00022448"/>
    </source>
</evidence>
<feature type="transmembrane region" description="Helical" evidence="11">
    <location>
        <begin position="55"/>
        <end position="76"/>
    </location>
</feature>
<dbReference type="EMBL" id="NHRY01000263">
    <property type="protein sequence ID" value="PPQ27058.1"/>
    <property type="molecule type" value="Genomic_DNA"/>
</dbReference>
<feature type="transmembrane region" description="Helical" evidence="11">
    <location>
        <begin position="348"/>
        <end position="366"/>
    </location>
</feature>
<feature type="transmembrane region" description="Helical" evidence="11">
    <location>
        <begin position="235"/>
        <end position="257"/>
    </location>
</feature>
<evidence type="ECO:0000256" key="5">
    <source>
        <dbReference type="ARBA" id="ARBA00023065"/>
    </source>
</evidence>
<dbReference type="Gene3D" id="3.10.580.10">
    <property type="entry name" value="CBS-domain"/>
    <property type="match status" value="1"/>
</dbReference>
<accession>A0A2S6MXI2</accession>
<dbReference type="InterPro" id="IPR050368">
    <property type="entry name" value="ClC-type_chloride_channel"/>
</dbReference>
<dbReference type="Proteomes" id="UP000239724">
    <property type="component" value="Unassembled WGS sequence"/>
</dbReference>
<dbReference type="GO" id="GO:0034707">
    <property type="term" value="C:chloride channel complex"/>
    <property type="evidence" value="ECO:0007669"/>
    <property type="project" value="UniProtKB-KW"/>
</dbReference>
<dbReference type="InterPro" id="IPR046342">
    <property type="entry name" value="CBS_dom_sf"/>
</dbReference>
<keyword evidence="14" id="KW-1185">Reference proteome</keyword>
<comment type="caution">
    <text evidence="13">The sequence shown here is derived from an EMBL/GenBank/DDBJ whole genome shotgun (WGS) entry which is preliminary data.</text>
</comment>
<name>A0A2S6MXI2_RHOGL</name>
<feature type="transmembrane region" description="Helical" evidence="11">
    <location>
        <begin position="313"/>
        <end position="336"/>
    </location>
</feature>
<evidence type="ECO:0000256" key="6">
    <source>
        <dbReference type="ARBA" id="ARBA00023136"/>
    </source>
</evidence>
<sequence length="616" mass="65463">MDGESTIADADEIRGAGQTASAADRAAARRSRRPFGSAVLHAPQVLRALVRTDEIWLVVLAAFIGCATGLSVWLMTTTTQMVHQVLFGIGHDERLSAMAVLDPFRTVLVPAFGGLAMGLATLGFTRLRPRRTVDPIEANALFGGRMSLSGSLIVVIQTIMSNGVGASVGLEAGYTQIGSAMASRVGHAFRVRRNDMRLLVGCGAAAAIAGAFNAPLTGSFYAFELIIGTYTLVSFAPVSVAALVSQAVVQALGGSIFDLNPQVMPHIEALDYIPILALGMLCALLGISIMRGVTITEELFRKSGVPAWMRPGIGGLAIGLLSLVTPAVLSSGHGALGMSFEVREPLRWVVLLVLLKATASAISIGSGFRGGLFFASLFLGALLGKAFAGALIQVSSAHAVPATVCELVGMSGLAVAIIGGPLTMGFLALEATGSLPMTVAVLAACVVSSLTVRRTFGYSFATWRFHLRGEAIRSAVDIGWMRNLTVGRMMRREMRTVRADTPLSVFKRDFPLGAAQRVIVLDEGDRYAGIVLLPEAHADADDERKVRDVVHYAETVLLPQMTIKEAVAMFENAESDALVVVDSAEGRHVIGLLTEQYALRRYSEELDRRRRELSGE</sequence>
<dbReference type="OrthoDB" id="9814803at2"/>
<dbReference type="RefSeq" id="WP_104522197.1">
    <property type="nucleotide sequence ID" value="NZ_NHRY01000263.1"/>
</dbReference>
<dbReference type="Pfam" id="PF00654">
    <property type="entry name" value="Voltage_CLC"/>
    <property type="match status" value="1"/>
</dbReference>
<evidence type="ECO:0000259" key="12">
    <source>
        <dbReference type="PROSITE" id="PS51371"/>
    </source>
</evidence>
<reference evidence="13 14" key="1">
    <citation type="journal article" date="2018" name="Arch. Microbiol.">
        <title>New insights into the metabolic potential of the phototrophic purple bacterium Rhodopila globiformis DSM 161(T) from its draft genome sequence and evidence for a vanadium-dependent nitrogenase.</title>
        <authorList>
            <person name="Imhoff J.F."/>
            <person name="Rahn T."/>
            <person name="Kunzel S."/>
            <person name="Neulinger S.C."/>
        </authorList>
    </citation>
    <scope>NUCLEOTIDE SEQUENCE [LARGE SCALE GENOMIC DNA]</scope>
    <source>
        <strain evidence="13 14">DSM 161</strain>
    </source>
</reference>
<dbReference type="AlphaFoldDB" id="A0A2S6MXI2"/>
<feature type="transmembrane region" description="Helical" evidence="11">
    <location>
        <begin position="198"/>
        <end position="223"/>
    </location>
</feature>
<evidence type="ECO:0000256" key="1">
    <source>
        <dbReference type="ARBA" id="ARBA00004141"/>
    </source>
</evidence>
<evidence type="ECO:0000256" key="7">
    <source>
        <dbReference type="ARBA" id="ARBA00023173"/>
    </source>
</evidence>
<evidence type="ECO:0000256" key="11">
    <source>
        <dbReference type="SAM" id="Phobius"/>
    </source>
</evidence>
<feature type="transmembrane region" description="Helical" evidence="11">
    <location>
        <begin position="372"/>
        <end position="392"/>
    </location>
</feature>
<evidence type="ECO:0000313" key="14">
    <source>
        <dbReference type="Proteomes" id="UP000239724"/>
    </source>
</evidence>
<feature type="transmembrane region" description="Helical" evidence="11">
    <location>
        <begin position="404"/>
        <end position="429"/>
    </location>
</feature>
<evidence type="ECO:0000256" key="3">
    <source>
        <dbReference type="ARBA" id="ARBA00022692"/>
    </source>
</evidence>
<dbReference type="PRINTS" id="PR00762">
    <property type="entry name" value="CLCHANNEL"/>
</dbReference>
<dbReference type="InterPro" id="IPR000644">
    <property type="entry name" value="CBS_dom"/>
</dbReference>
<keyword evidence="8" id="KW-0868">Chloride</keyword>